<proteinExistence type="predicted"/>
<gene>
    <name evidence="1" type="ORF">MRATA1EN1_LOCUS25026</name>
</gene>
<accession>A0ABN8ZQM2</accession>
<keyword evidence="2" id="KW-1185">Reference proteome</keyword>
<dbReference type="EMBL" id="OX459941">
    <property type="protein sequence ID" value="CAI9176064.1"/>
    <property type="molecule type" value="Genomic_DNA"/>
</dbReference>
<sequence>MVLHLRGERVFFPSGGVLVFFRSAGGLSLQPRASHGTASLNFGGALTWLDHGGLKGKTWSCFYSESAGSTQHRFAYPGLPHMRAVGAEVPPGGGEGTPEEKGPFINASLWSMRSLDHRRGSWLISLIKV</sequence>
<protein>
    <submittedName>
        <fullName evidence="1">Uncharacterized protein</fullName>
    </submittedName>
</protein>
<dbReference type="Proteomes" id="UP001176941">
    <property type="component" value="Chromosome 5"/>
</dbReference>
<reference evidence="1" key="1">
    <citation type="submission" date="2023-04" db="EMBL/GenBank/DDBJ databases">
        <authorList>
            <consortium name="ELIXIR-Norway"/>
        </authorList>
    </citation>
    <scope>NUCLEOTIDE SEQUENCE [LARGE SCALE GENOMIC DNA]</scope>
</reference>
<evidence type="ECO:0000313" key="1">
    <source>
        <dbReference type="EMBL" id="CAI9176064.1"/>
    </source>
</evidence>
<name>A0ABN8ZQM2_RANTA</name>
<evidence type="ECO:0000313" key="2">
    <source>
        <dbReference type="Proteomes" id="UP001176941"/>
    </source>
</evidence>
<organism evidence="1 2">
    <name type="scientific">Rangifer tarandus platyrhynchus</name>
    <name type="common">Svalbard reindeer</name>
    <dbReference type="NCBI Taxonomy" id="3082113"/>
    <lineage>
        <taxon>Eukaryota</taxon>
        <taxon>Metazoa</taxon>
        <taxon>Chordata</taxon>
        <taxon>Craniata</taxon>
        <taxon>Vertebrata</taxon>
        <taxon>Euteleostomi</taxon>
        <taxon>Mammalia</taxon>
        <taxon>Eutheria</taxon>
        <taxon>Laurasiatheria</taxon>
        <taxon>Artiodactyla</taxon>
        <taxon>Ruminantia</taxon>
        <taxon>Pecora</taxon>
        <taxon>Cervidae</taxon>
        <taxon>Odocoileinae</taxon>
        <taxon>Rangifer</taxon>
    </lineage>
</organism>